<dbReference type="HOGENOM" id="CLU_1617137_0_0_3"/>
<organism evidence="2 3">
    <name type="scientific">Allocoleopsis franciscana PCC 7113</name>
    <dbReference type="NCBI Taxonomy" id="1173027"/>
    <lineage>
        <taxon>Bacteria</taxon>
        <taxon>Bacillati</taxon>
        <taxon>Cyanobacteriota</taxon>
        <taxon>Cyanophyceae</taxon>
        <taxon>Coleofasciculales</taxon>
        <taxon>Coleofasciculaceae</taxon>
        <taxon>Allocoleopsis</taxon>
        <taxon>Allocoleopsis franciscana</taxon>
    </lineage>
</organism>
<evidence type="ECO:0000313" key="3">
    <source>
        <dbReference type="Proteomes" id="UP000010471"/>
    </source>
</evidence>
<feature type="region of interest" description="Disordered" evidence="1">
    <location>
        <begin position="142"/>
        <end position="164"/>
    </location>
</feature>
<proteinExistence type="predicted"/>
<sequence>MQAKLLSTYGERALRHLTFGGEKPTGLDPRQAHKEAVSPITGTACFFTYILEELFAQEKPNMLHRKIYQLCCDGREICVFLRDQQRWIERARIVDIEGDLVTIRYETEEEDEISSWEEMVRLESIGSVTQKLASVPRGNFEPLVSDDCPEAEQIHPRSQDSNLD</sequence>
<accession>K9WN17</accession>
<dbReference type="KEGG" id="mic:Mic7113_5519"/>
<dbReference type="AlphaFoldDB" id="K9WN17"/>
<dbReference type="Proteomes" id="UP000010471">
    <property type="component" value="Chromosome"/>
</dbReference>
<dbReference type="eggNOG" id="ENOG5031I31">
    <property type="taxonomic scope" value="Bacteria"/>
</dbReference>
<dbReference type="PATRIC" id="fig|1173027.3.peg.6109"/>
<dbReference type="InterPro" id="IPR046501">
    <property type="entry name" value="DUF6679"/>
</dbReference>
<protein>
    <submittedName>
        <fullName evidence="2">Uncharacterized protein</fullName>
    </submittedName>
</protein>
<keyword evidence="3" id="KW-1185">Reference proteome</keyword>
<evidence type="ECO:0000256" key="1">
    <source>
        <dbReference type="SAM" id="MobiDB-lite"/>
    </source>
</evidence>
<dbReference type="STRING" id="1173027.Mic7113_5519"/>
<dbReference type="Pfam" id="PF20384">
    <property type="entry name" value="DUF6679"/>
    <property type="match status" value="1"/>
</dbReference>
<reference evidence="2 3" key="1">
    <citation type="submission" date="2012-06" db="EMBL/GenBank/DDBJ databases">
        <title>Finished chromosome of genome of Microcoleus sp. PCC 7113.</title>
        <authorList>
            <consortium name="US DOE Joint Genome Institute"/>
            <person name="Gugger M."/>
            <person name="Coursin T."/>
            <person name="Rippka R."/>
            <person name="Tandeau De Marsac N."/>
            <person name="Huntemann M."/>
            <person name="Wei C.-L."/>
            <person name="Han J."/>
            <person name="Detter J.C."/>
            <person name="Han C."/>
            <person name="Tapia R."/>
            <person name="Chen A."/>
            <person name="Kyrpides N."/>
            <person name="Mavromatis K."/>
            <person name="Markowitz V."/>
            <person name="Szeto E."/>
            <person name="Ivanova N."/>
            <person name="Pagani I."/>
            <person name="Pati A."/>
            <person name="Goodwin L."/>
            <person name="Nordberg H.P."/>
            <person name="Cantor M.N."/>
            <person name="Hua S.X."/>
            <person name="Woyke T."/>
            <person name="Kerfeld C.A."/>
        </authorList>
    </citation>
    <scope>NUCLEOTIDE SEQUENCE [LARGE SCALE GENOMIC DNA]</scope>
    <source>
        <strain evidence="2 3">PCC 7113</strain>
    </source>
</reference>
<name>K9WN17_9CYAN</name>
<evidence type="ECO:0000313" key="2">
    <source>
        <dbReference type="EMBL" id="AFZ21154.1"/>
    </source>
</evidence>
<gene>
    <name evidence="2" type="ORF">Mic7113_5519</name>
</gene>
<dbReference type="EMBL" id="CP003630">
    <property type="protein sequence ID" value="AFZ21154.1"/>
    <property type="molecule type" value="Genomic_DNA"/>
</dbReference>